<gene>
    <name evidence="12" type="ORF">MAR_008087</name>
</gene>
<evidence type="ECO:0000259" key="11">
    <source>
        <dbReference type="Pfam" id="PF21883"/>
    </source>
</evidence>
<feature type="transmembrane region" description="Helical" evidence="9">
    <location>
        <begin position="275"/>
        <end position="295"/>
    </location>
</feature>
<dbReference type="Pfam" id="PF21883">
    <property type="entry name" value="WLS_GOLD"/>
    <property type="match status" value="1"/>
</dbReference>
<dbReference type="PANTHER" id="PTHR13449:SF2">
    <property type="entry name" value="PROTEIN WNTLESS HOMOLOG"/>
    <property type="match status" value="1"/>
</dbReference>
<dbReference type="InterPro" id="IPR053936">
    <property type="entry name" value="WLS_GOLD"/>
</dbReference>
<evidence type="ECO:0000256" key="6">
    <source>
        <dbReference type="ARBA" id="ARBA00022989"/>
    </source>
</evidence>
<reference evidence="12" key="1">
    <citation type="submission" date="2022-11" db="EMBL/GenBank/DDBJ databases">
        <title>Centuries of genome instability and evolution in soft-shell clam transmissible cancer (bioRxiv).</title>
        <authorList>
            <person name="Hart S.F.M."/>
            <person name="Yonemitsu M.A."/>
            <person name="Giersch R.M."/>
            <person name="Beal B.F."/>
            <person name="Arriagada G."/>
            <person name="Davis B.W."/>
            <person name="Ostrander E.A."/>
            <person name="Goff S.P."/>
            <person name="Metzger M.J."/>
        </authorList>
    </citation>
    <scope>NUCLEOTIDE SEQUENCE</scope>
    <source>
        <strain evidence="12">MELC-2E11</strain>
        <tissue evidence="12">Siphon/mantle</tissue>
    </source>
</reference>
<keyword evidence="8 9" id="KW-0472">Membrane</keyword>
<name>A0ABY7DXB1_MYAAR</name>
<evidence type="ECO:0000313" key="13">
    <source>
        <dbReference type="Proteomes" id="UP001164746"/>
    </source>
</evidence>
<keyword evidence="4" id="KW-0879">Wnt signaling pathway</keyword>
<dbReference type="InterPro" id="IPR009551">
    <property type="entry name" value="Wntless"/>
</dbReference>
<evidence type="ECO:0000256" key="7">
    <source>
        <dbReference type="ARBA" id="ARBA00023034"/>
    </source>
</evidence>
<keyword evidence="13" id="KW-1185">Reference proteome</keyword>
<comment type="subcellular location">
    <subcellularLocation>
        <location evidence="1">Golgi apparatus membrane</location>
        <topology evidence="1">Multi-pass membrane protein</topology>
    </subcellularLocation>
</comment>
<proteinExistence type="inferred from homology"/>
<feature type="transmembrane region" description="Helical" evidence="9">
    <location>
        <begin position="315"/>
        <end position="344"/>
    </location>
</feature>
<evidence type="ECO:0000256" key="5">
    <source>
        <dbReference type="ARBA" id="ARBA00022692"/>
    </source>
</evidence>
<dbReference type="Pfam" id="PF06664">
    <property type="entry name" value="WLS-like_TM"/>
    <property type="match status" value="1"/>
</dbReference>
<keyword evidence="6 9" id="KW-1133">Transmembrane helix</keyword>
<feature type="domain" description="Wntless GOLD" evidence="11">
    <location>
        <begin position="48"/>
        <end position="157"/>
    </location>
</feature>
<evidence type="ECO:0000256" key="8">
    <source>
        <dbReference type="ARBA" id="ARBA00023136"/>
    </source>
</evidence>
<feature type="transmembrane region" description="Helical" evidence="9">
    <location>
        <begin position="365"/>
        <end position="392"/>
    </location>
</feature>
<feature type="transmembrane region" description="Helical" evidence="9">
    <location>
        <begin position="205"/>
        <end position="226"/>
    </location>
</feature>
<evidence type="ECO:0000256" key="1">
    <source>
        <dbReference type="ARBA" id="ARBA00004653"/>
    </source>
</evidence>
<evidence type="ECO:0000256" key="9">
    <source>
        <dbReference type="SAM" id="Phobius"/>
    </source>
</evidence>
<accession>A0ABY7DXB1</accession>
<dbReference type="PANTHER" id="PTHR13449">
    <property type="entry name" value="INTEGRAL MEMBRANE PROTEIN GPR177"/>
    <property type="match status" value="1"/>
</dbReference>
<evidence type="ECO:0000259" key="10">
    <source>
        <dbReference type="Pfam" id="PF06664"/>
    </source>
</evidence>
<organism evidence="12 13">
    <name type="scientific">Mya arenaria</name>
    <name type="common">Soft-shell clam</name>
    <dbReference type="NCBI Taxonomy" id="6604"/>
    <lineage>
        <taxon>Eukaryota</taxon>
        <taxon>Metazoa</taxon>
        <taxon>Spiralia</taxon>
        <taxon>Lophotrochozoa</taxon>
        <taxon>Mollusca</taxon>
        <taxon>Bivalvia</taxon>
        <taxon>Autobranchia</taxon>
        <taxon>Heteroconchia</taxon>
        <taxon>Euheterodonta</taxon>
        <taxon>Imparidentia</taxon>
        <taxon>Neoheterodontei</taxon>
        <taxon>Myida</taxon>
        <taxon>Myoidea</taxon>
        <taxon>Myidae</taxon>
        <taxon>Mya</taxon>
    </lineage>
</organism>
<feature type="domain" description="Wntless-like transmembrane" evidence="10">
    <location>
        <begin position="167"/>
        <end position="419"/>
    </location>
</feature>
<evidence type="ECO:0000256" key="2">
    <source>
        <dbReference type="ARBA" id="ARBA00008148"/>
    </source>
</evidence>
<protein>
    <submittedName>
        <fullName evidence="12">WLS-like protein</fullName>
    </submittedName>
</protein>
<keyword evidence="5 9" id="KW-0812">Transmembrane</keyword>
<feature type="transmembrane region" description="Helical" evidence="9">
    <location>
        <begin position="246"/>
        <end position="263"/>
    </location>
</feature>
<evidence type="ECO:0000256" key="4">
    <source>
        <dbReference type="ARBA" id="ARBA00022687"/>
    </source>
</evidence>
<keyword evidence="3" id="KW-0217">Developmental protein</keyword>
<dbReference type="EMBL" id="CP111015">
    <property type="protein sequence ID" value="WAR01529.1"/>
    <property type="molecule type" value="Genomic_DNA"/>
</dbReference>
<comment type="similarity">
    <text evidence="2">Belongs to the wntless family.</text>
</comment>
<sequence length="453" mass="51826">MAGVVLETLSWKKLIILGISLLLLLIAFFLIGGLVAPNPSNFVYVTGTTCIDDSGSRNSSEWFIPRGGVEKCTQVDTFEDPYIRDHHVVFSFWLPHLREGKQLDFSPWQQYMIAVLQVDISYNEDIPLAEDAILTLDARIGYREKTDGKNDWKELARIPTDPAIHQNGGFTKVWISIKSVMFPLIIAVMIWFWRRIQQLTRQPNLLERTLLALGIAMSVLNCPLEYFSLAFDMPYMLLLTDIRQGYFYAMLLSFWIIFTGEHIMDTTERNRLVVYWKHLLAVIIGCFCLLLFELSERGVQLVNPFFSIWVTDLGARLALSFIIIAAISAAGYFFFLCYMIFLVFRNISAKRTALPSMTSGRRLYYLGLIYRFKFLMLVTLVCSALTVVFFILSQLSEGQWQWMEQSPALHYTSAFFTGVSDENSREEEVQLTYLPSNSEGSAIQAFASKAAMD</sequence>
<evidence type="ECO:0000313" key="12">
    <source>
        <dbReference type="EMBL" id="WAR01529.1"/>
    </source>
</evidence>
<feature type="transmembrane region" description="Helical" evidence="9">
    <location>
        <begin position="14"/>
        <end position="36"/>
    </location>
</feature>
<feature type="transmembrane region" description="Helical" evidence="9">
    <location>
        <begin position="173"/>
        <end position="193"/>
    </location>
</feature>
<keyword evidence="7" id="KW-0333">Golgi apparatus</keyword>
<dbReference type="Proteomes" id="UP001164746">
    <property type="component" value="Chromosome 4"/>
</dbReference>
<evidence type="ECO:0000256" key="3">
    <source>
        <dbReference type="ARBA" id="ARBA00022473"/>
    </source>
</evidence>
<dbReference type="InterPro" id="IPR047843">
    <property type="entry name" value="WLS-like_TM"/>
</dbReference>